<gene>
    <name evidence="1" type="ORF">MRATA1EN3_LOCUS8771</name>
</gene>
<name>A0ACB0EAU2_RANTA</name>
<protein>
    <submittedName>
        <fullName evidence="1">Uncharacterized protein</fullName>
    </submittedName>
</protein>
<dbReference type="EMBL" id="OX596101">
    <property type="protein sequence ID" value="CAI9697558.1"/>
    <property type="molecule type" value="Genomic_DNA"/>
</dbReference>
<dbReference type="Proteomes" id="UP001162501">
    <property type="component" value="Chromosome 17"/>
</dbReference>
<reference evidence="1" key="1">
    <citation type="submission" date="2023-05" db="EMBL/GenBank/DDBJ databases">
        <authorList>
            <consortium name="ELIXIR-Norway"/>
        </authorList>
    </citation>
    <scope>NUCLEOTIDE SEQUENCE</scope>
</reference>
<proteinExistence type="predicted"/>
<evidence type="ECO:0000313" key="1">
    <source>
        <dbReference type="EMBL" id="CAI9697558.1"/>
    </source>
</evidence>
<organism evidence="1 2">
    <name type="scientific">Rangifer tarandus platyrhynchus</name>
    <name type="common">Svalbard reindeer</name>
    <dbReference type="NCBI Taxonomy" id="3082113"/>
    <lineage>
        <taxon>Eukaryota</taxon>
        <taxon>Metazoa</taxon>
        <taxon>Chordata</taxon>
        <taxon>Craniata</taxon>
        <taxon>Vertebrata</taxon>
        <taxon>Euteleostomi</taxon>
        <taxon>Mammalia</taxon>
        <taxon>Eutheria</taxon>
        <taxon>Laurasiatheria</taxon>
        <taxon>Artiodactyla</taxon>
        <taxon>Ruminantia</taxon>
        <taxon>Pecora</taxon>
        <taxon>Cervidae</taxon>
        <taxon>Odocoileinae</taxon>
        <taxon>Rangifer</taxon>
    </lineage>
</organism>
<accession>A0ACB0EAU2</accession>
<evidence type="ECO:0000313" key="2">
    <source>
        <dbReference type="Proteomes" id="UP001162501"/>
    </source>
</evidence>
<sequence>MEELTGAGPVGEGRGLGWWLWPGAGRSRRRVPAPPRSPDPPAAGRGAARPVQPPRAAAKAPGGERGSVITFRSPNEQTNRS</sequence>